<keyword evidence="1" id="KW-0812">Transmembrane</keyword>
<evidence type="ECO:0000313" key="2">
    <source>
        <dbReference type="EMBL" id="KAL3347148.1"/>
    </source>
</evidence>
<accession>A0ABD2STK4</accession>
<keyword evidence="1" id="KW-0472">Membrane</keyword>
<dbReference type="EMBL" id="JBJKTR010000013">
    <property type="protein sequence ID" value="KAL3347148.1"/>
    <property type="molecule type" value="Genomic_DNA"/>
</dbReference>
<sequence length="117" mass="13164">HIICSSLLFFANNSHPFSLSDKNMMGALCLCLQPCYSCLWFSLLMKWRRWRQEFASRQATGSKDCVLEAVTVLQFATLRASLMANAKAYAAVAFANGAVKTSIYLYLYLYLSISNNV</sequence>
<dbReference type="Proteomes" id="UP001627284">
    <property type="component" value="Unassembled WGS sequence"/>
</dbReference>
<organism evidence="2 3">
    <name type="scientific">Solanum stoloniferum</name>
    <dbReference type="NCBI Taxonomy" id="62892"/>
    <lineage>
        <taxon>Eukaryota</taxon>
        <taxon>Viridiplantae</taxon>
        <taxon>Streptophyta</taxon>
        <taxon>Embryophyta</taxon>
        <taxon>Tracheophyta</taxon>
        <taxon>Spermatophyta</taxon>
        <taxon>Magnoliopsida</taxon>
        <taxon>eudicotyledons</taxon>
        <taxon>Gunneridae</taxon>
        <taxon>Pentapetalae</taxon>
        <taxon>asterids</taxon>
        <taxon>lamiids</taxon>
        <taxon>Solanales</taxon>
        <taxon>Solanaceae</taxon>
        <taxon>Solanoideae</taxon>
        <taxon>Solaneae</taxon>
        <taxon>Solanum</taxon>
    </lineage>
</organism>
<name>A0ABD2STK4_9SOLN</name>
<dbReference type="AlphaFoldDB" id="A0ABD2STK4"/>
<gene>
    <name evidence="2" type="ORF">AABB24_021029</name>
</gene>
<evidence type="ECO:0000256" key="1">
    <source>
        <dbReference type="SAM" id="Phobius"/>
    </source>
</evidence>
<reference evidence="2 3" key="1">
    <citation type="submission" date="2024-05" db="EMBL/GenBank/DDBJ databases">
        <title>De novo assembly of an allotetraploid wild potato.</title>
        <authorList>
            <person name="Hosaka A.J."/>
        </authorList>
    </citation>
    <scope>NUCLEOTIDE SEQUENCE [LARGE SCALE GENOMIC DNA]</scope>
    <source>
        <tissue evidence="2">Young leaves</tissue>
    </source>
</reference>
<feature type="non-terminal residue" evidence="2">
    <location>
        <position position="1"/>
    </location>
</feature>
<keyword evidence="1" id="KW-1133">Transmembrane helix</keyword>
<feature type="transmembrane region" description="Helical" evidence="1">
    <location>
        <begin position="88"/>
        <end position="111"/>
    </location>
</feature>
<keyword evidence="3" id="KW-1185">Reference proteome</keyword>
<proteinExistence type="predicted"/>
<feature type="transmembrane region" description="Helical" evidence="1">
    <location>
        <begin position="24"/>
        <end position="44"/>
    </location>
</feature>
<comment type="caution">
    <text evidence="2">The sequence shown here is derived from an EMBL/GenBank/DDBJ whole genome shotgun (WGS) entry which is preliminary data.</text>
</comment>
<evidence type="ECO:0000313" key="3">
    <source>
        <dbReference type="Proteomes" id="UP001627284"/>
    </source>
</evidence>
<protein>
    <submittedName>
        <fullName evidence="2">Uncharacterized protein</fullName>
    </submittedName>
</protein>